<dbReference type="InterPro" id="IPR013078">
    <property type="entry name" value="His_Pase_superF_clade-1"/>
</dbReference>
<evidence type="ECO:0000313" key="3">
    <source>
        <dbReference type="Proteomes" id="UP000754226"/>
    </source>
</evidence>
<feature type="binding site" evidence="1">
    <location>
        <position position="65"/>
    </location>
    <ligand>
        <name>substrate</name>
    </ligand>
</feature>
<dbReference type="InterPro" id="IPR029033">
    <property type="entry name" value="His_PPase_superfam"/>
</dbReference>
<dbReference type="InterPro" id="IPR050275">
    <property type="entry name" value="PGM_Phosphatase"/>
</dbReference>
<dbReference type="GO" id="GO:0016791">
    <property type="term" value="F:phosphatase activity"/>
    <property type="evidence" value="ECO:0007669"/>
    <property type="project" value="TreeGrafter"/>
</dbReference>
<organism evidence="2 3">
    <name type="scientific">Acidaminococcus intestini</name>
    <dbReference type="NCBI Taxonomy" id="187327"/>
    <lineage>
        <taxon>Bacteria</taxon>
        <taxon>Bacillati</taxon>
        <taxon>Bacillota</taxon>
        <taxon>Negativicutes</taxon>
        <taxon>Acidaminococcales</taxon>
        <taxon>Acidaminococcaceae</taxon>
        <taxon>Acidaminococcus</taxon>
    </lineage>
</organism>
<dbReference type="Gene3D" id="3.40.50.1240">
    <property type="entry name" value="Phosphoglycerate mutase-like"/>
    <property type="match status" value="1"/>
</dbReference>
<name>A0A943I5C0_9FIRM</name>
<dbReference type="EMBL" id="JAGZCZ010000005">
    <property type="protein sequence ID" value="MBS5519623.1"/>
    <property type="molecule type" value="Genomic_DNA"/>
</dbReference>
<accession>A0A943I5C0</accession>
<dbReference type="SUPFAM" id="SSF53254">
    <property type="entry name" value="Phosphoglycerate mutase-like"/>
    <property type="match status" value="1"/>
</dbReference>
<dbReference type="Pfam" id="PF00300">
    <property type="entry name" value="His_Phos_1"/>
    <property type="match status" value="1"/>
</dbReference>
<dbReference type="AlphaFoldDB" id="A0A943I5C0"/>
<evidence type="ECO:0000313" key="2">
    <source>
        <dbReference type="EMBL" id="MBS5519623.1"/>
    </source>
</evidence>
<dbReference type="Proteomes" id="UP000754226">
    <property type="component" value="Unassembled WGS sequence"/>
</dbReference>
<feature type="binding site" evidence="1">
    <location>
        <begin position="15"/>
        <end position="22"/>
    </location>
    <ligand>
        <name>substrate</name>
    </ligand>
</feature>
<dbReference type="PANTHER" id="PTHR48100">
    <property type="entry name" value="BROAD-SPECIFICITY PHOSPHATASE YOR283W-RELATED"/>
    <property type="match status" value="1"/>
</dbReference>
<dbReference type="PANTHER" id="PTHR48100:SF1">
    <property type="entry name" value="HISTIDINE PHOSPHATASE FAMILY PROTEIN-RELATED"/>
    <property type="match status" value="1"/>
</dbReference>
<reference evidence="2" key="1">
    <citation type="submission" date="2021-02" db="EMBL/GenBank/DDBJ databases">
        <title>Infant gut strain persistence is associated with maternal origin, phylogeny, and functional potential including surface adhesion and iron acquisition.</title>
        <authorList>
            <person name="Lou Y.C."/>
        </authorList>
    </citation>
    <scope>NUCLEOTIDE SEQUENCE</scope>
    <source>
        <strain evidence="2">L3_106_000M1_dasL3_106_000M1_concoct_15</strain>
    </source>
</reference>
<dbReference type="SMART" id="SM00855">
    <property type="entry name" value="PGAM"/>
    <property type="match status" value="1"/>
</dbReference>
<dbReference type="CDD" id="cd07067">
    <property type="entry name" value="HP_PGM_like"/>
    <property type="match status" value="1"/>
</dbReference>
<evidence type="ECO:0000256" key="1">
    <source>
        <dbReference type="PIRSR" id="PIRSR613078-2"/>
    </source>
</evidence>
<gene>
    <name evidence="2" type="ORF">KHX13_04740</name>
</gene>
<comment type="caution">
    <text evidence="2">The sequence shown here is derived from an EMBL/GenBank/DDBJ whole genome shotgun (WGS) entry which is preliminary data.</text>
</comment>
<proteinExistence type="predicted"/>
<dbReference type="GO" id="GO:0005737">
    <property type="term" value="C:cytoplasm"/>
    <property type="evidence" value="ECO:0007669"/>
    <property type="project" value="TreeGrafter"/>
</dbReference>
<protein>
    <submittedName>
        <fullName evidence="2">Histidine phosphatase family protein</fullName>
    </submittedName>
</protein>
<sequence>MCRKESDMKTIYLVRHGRTRSNEEGRFQGWEDHPLSPVGQEQALSLKKRAHDLTITALYTSDLVRTKETAQPLAEEKHLVPQPHTAFREISFGEWEGCRIADLRKTDQKRLQTLWLTPTQVTLSGAEDLQEAQARGMKGLNEVKDAMEDGTAIMVVSHGGMIRLLLCSILQSPIDCMWRLTLDNTSVTKLIYDDLMGYRVIYLNQMGLLT</sequence>